<dbReference type="SUPFAM" id="SSF55785">
    <property type="entry name" value="PYP-like sensor domain (PAS domain)"/>
    <property type="match status" value="1"/>
</dbReference>
<keyword evidence="3" id="KW-0597">Phosphoprotein</keyword>
<gene>
    <name evidence="9" type="primary">nifL</name>
    <name evidence="9" type="ORF">HJ583_006985</name>
</gene>
<dbReference type="PROSITE" id="PS50109">
    <property type="entry name" value="HIS_KIN"/>
    <property type="match status" value="1"/>
</dbReference>
<dbReference type="PROSITE" id="PS50113">
    <property type="entry name" value="PAC"/>
    <property type="match status" value="1"/>
</dbReference>
<dbReference type="InterPro" id="IPR052162">
    <property type="entry name" value="Sensor_kinase/Photoreceptor"/>
</dbReference>
<comment type="catalytic activity">
    <reaction evidence="1">
        <text>ATP + protein L-histidine = ADP + protein N-phospho-L-histidine.</text>
        <dbReference type="EC" id="2.7.13.3"/>
    </reaction>
</comment>
<dbReference type="PANTHER" id="PTHR43304:SF1">
    <property type="entry name" value="PAC DOMAIN-CONTAINING PROTEIN"/>
    <property type="match status" value="1"/>
</dbReference>
<evidence type="ECO:0000256" key="3">
    <source>
        <dbReference type="ARBA" id="ARBA00022553"/>
    </source>
</evidence>
<dbReference type="SMART" id="SM00387">
    <property type="entry name" value="HATPase_c"/>
    <property type="match status" value="1"/>
</dbReference>
<dbReference type="RefSeq" id="WP_170021211.1">
    <property type="nucleotide sequence ID" value="NZ_JABCSC020000001.1"/>
</dbReference>
<dbReference type="InterPro" id="IPR013767">
    <property type="entry name" value="PAS_fold"/>
</dbReference>
<evidence type="ECO:0000259" key="7">
    <source>
        <dbReference type="PROSITE" id="PS50112"/>
    </source>
</evidence>
<feature type="domain" description="PAS" evidence="7">
    <location>
        <begin position="17"/>
        <end position="62"/>
    </location>
</feature>
<dbReference type="NCBIfam" id="TIGR00229">
    <property type="entry name" value="sensory_box"/>
    <property type="match status" value="1"/>
</dbReference>
<dbReference type="InterPro" id="IPR005467">
    <property type="entry name" value="His_kinase_dom"/>
</dbReference>
<name>A0ABX2IFZ9_9RHOO</name>
<dbReference type="CDD" id="cd00130">
    <property type="entry name" value="PAS"/>
    <property type="match status" value="1"/>
</dbReference>
<dbReference type="PROSITE" id="PS50112">
    <property type="entry name" value="PAS"/>
    <property type="match status" value="1"/>
</dbReference>
<dbReference type="Gene3D" id="3.30.565.10">
    <property type="entry name" value="Histidine kinase-like ATPase, C-terminal domain"/>
    <property type="match status" value="1"/>
</dbReference>
<dbReference type="SMART" id="SM00091">
    <property type="entry name" value="PAS"/>
    <property type="match status" value="1"/>
</dbReference>
<dbReference type="InterPro" id="IPR000014">
    <property type="entry name" value="PAS"/>
</dbReference>
<evidence type="ECO:0000256" key="5">
    <source>
        <dbReference type="ARBA" id="ARBA00022777"/>
    </source>
</evidence>
<feature type="domain" description="Histidine kinase" evidence="6">
    <location>
        <begin position="297"/>
        <end position="507"/>
    </location>
</feature>
<dbReference type="InterPro" id="IPR014285">
    <property type="entry name" value="N_fixation_neg-reg_NifL"/>
</dbReference>
<feature type="domain" description="PAC" evidence="8">
    <location>
        <begin position="88"/>
        <end position="142"/>
    </location>
</feature>
<evidence type="ECO:0000256" key="1">
    <source>
        <dbReference type="ARBA" id="ARBA00000085"/>
    </source>
</evidence>
<dbReference type="InterPro" id="IPR036890">
    <property type="entry name" value="HATPase_C_sf"/>
</dbReference>
<dbReference type="InterPro" id="IPR003594">
    <property type="entry name" value="HATPase_dom"/>
</dbReference>
<dbReference type="Proteomes" id="UP000778523">
    <property type="component" value="Unassembled WGS sequence"/>
</dbReference>
<dbReference type="NCBIfam" id="TIGR02938">
    <property type="entry name" value="nifL_nitrog"/>
    <property type="match status" value="1"/>
</dbReference>
<evidence type="ECO:0000313" key="10">
    <source>
        <dbReference type="Proteomes" id="UP000778523"/>
    </source>
</evidence>
<keyword evidence="5" id="KW-0418">Kinase</keyword>
<dbReference type="EC" id="2.7.13.3" evidence="2"/>
<dbReference type="EMBL" id="JABCSC020000001">
    <property type="protein sequence ID" value="NSL54763.1"/>
    <property type="molecule type" value="Genomic_DNA"/>
</dbReference>
<dbReference type="PRINTS" id="PR00344">
    <property type="entry name" value="BCTRLSENSOR"/>
</dbReference>
<dbReference type="SMART" id="SM00086">
    <property type="entry name" value="PAC"/>
    <property type="match status" value="1"/>
</dbReference>
<evidence type="ECO:0000256" key="4">
    <source>
        <dbReference type="ARBA" id="ARBA00022679"/>
    </source>
</evidence>
<accession>A0ABX2IFZ9</accession>
<comment type="caution">
    <text evidence="9">The sequence shown here is derived from an EMBL/GenBank/DDBJ whole genome shotgun (WGS) entry which is preliminary data.</text>
</comment>
<evidence type="ECO:0000256" key="2">
    <source>
        <dbReference type="ARBA" id="ARBA00012438"/>
    </source>
</evidence>
<protein>
    <recommendedName>
        <fullName evidence="2">histidine kinase</fullName>
        <ecNumber evidence="2">2.7.13.3</ecNumber>
    </recommendedName>
</protein>
<evidence type="ECO:0000259" key="6">
    <source>
        <dbReference type="PROSITE" id="PS50109"/>
    </source>
</evidence>
<dbReference type="InterPro" id="IPR001610">
    <property type="entry name" value="PAC"/>
</dbReference>
<keyword evidence="10" id="KW-1185">Reference proteome</keyword>
<dbReference type="Pfam" id="PF02518">
    <property type="entry name" value="HATPase_c"/>
    <property type="match status" value="1"/>
</dbReference>
<evidence type="ECO:0000259" key="8">
    <source>
        <dbReference type="PROSITE" id="PS50113"/>
    </source>
</evidence>
<evidence type="ECO:0000313" key="9">
    <source>
        <dbReference type="EMBL" id="NSL54763.1"/>
    </source>
</evidence>
<dbReference type="PANTHER" id="PTHR43304">
    <property type="entry name" value="PHYTOCHROME-LIKE PROTEIN CPH1"/>
    <property type="match status" value="1"/>
</dbReference>
<organism evidence="9 10">
    <name type="scientific">Uliginosibacterium aquaticum</name>
    <dbReference type="NCBI Taxonomy" id="2731212"/>
    <lineage>
        <taxon>Bacteria</taxon>
        <taxon>Pseudomonadati</taxon>
        <taxon>Pseudomonadota</taxon>
        <taxon>Betaproteobacteria</taxon>
        <taxon>Rhodocyclales</taxon>
        <taxon>Zoogloeaceae</taxon>
        <taxon>Uliginosibacterium</taxon>
    </lineage>
</organism>
<dbReference type="InterPro" id="IPR035965">
    <property type="entry name" value="PAS-like_dom_sf"/>
</dbReference>
<dbReference type="Gene3D" id="3.30.450.20">
    <property type="entry name" value="PAS domain"/>
    <property type="match status" value="1"/>
</dbReference>
<proteinExistence type="predicted"/>
<keyword evidence="4" id="KW-0808">Transferase</keyword>
<reference evidence="9 10" key="1">
    <citation type="submission" date="2020-06" db="EMBL/GenBank/DDBJ databases">
        <title>Draft genome of Uliginosibacterium sp. IMCC34675.</title>
        <authorList>
            <person name="Song J."/>
        </authorList>
    </citation>
    <scope>NUCLEOTIDE SEQUENCE [LARGE SCALE GENOMIC DNA]</scope>
    <source>
        <strain evidence="9 10">IMCC34675</strain>
    </source>
</reference>
<dbReference type="InterPro" id="IPR000700">
    <property type="entry name" value="PAS-assoc_C"/>
</dbReference>
<dbReference type="Pfam" id="PF00989">
    <property type="entry name" value="PAS"/>
    <property type="match status" value="1"/>
</dbReference>
<dbReference type="SUPFAM" id="SSF55874">
    <property type="entry name" value="ATPase domain of HSP90 chaperone/DNA topoisomerase II/histidine kinase"/>
    <property type="match status" value="1"/>
</dbReference>
<dbReference type="InterPro" id="IPR004358">
    <property type="entry name" value="Sig_transdc_His_kin-like_C"/>
</dbReference>
<sequence length="511" mass="55068">MPRSRKTPTPSPAAGIPADLLQAAVEQADIAISITDPHATIQYVNPAFTRHTGFELEDAVGEPQSILASHTTPRPVYAALWEQIASRQPWRGRLVNRRKDGSQYIADLTISPLLDDNGNIVHFLGLHRDITEMHRLECAVRNQKALIESVVDTAPMVLALLNMEDRVLLDNHAYKALTADLGMTEAASVLLEAVRHEIGSGFGPFKPGAMAFTDQQVRLDHPQWRNPRWYNCSGTWLTATPDSADAFFDPKPLPCLLLVATDVSRQVMEQEKARVAALHALMADEEREQSLRESMTAAVYQMEGPLNVLESVVNLMGRRGCDPTQAALSEALKAGQSALEALRSAAPAPTSAALSRVNLNEAVRDVLDLSAQKFLAAGVSVSWAPQLVLPSLQGSPARLRSLLKALIDNAIEAMNSKGWQLRELSIASHADAECIEITVADSGPGLAPELCLKAFEPFWSTKKAHGKHLGTGLSSAQQVAVDHGGGIELSSGPQGGCVAKLVLPIKRGGGY</sequence>